<dbReference type="SUPFAM" id="SSF53901">
    <property type="entry name" value="Thiolase-like"/>
    <property type="match status" value="1"/>
</dbReference>
<comment type="pathway">
    <text evidence="4">Metabolic intermediate biosynthesis; (R)-mevalonate biosynthesis; (R)-mevalonate from acetyl-CoA: step 1/3.</text>
</comment>
<dbReference type="OrthoDB" id="5404651at2759"/>
<dbReference type="Pfam" id="PF00108">
    <property type="entry name" value="Thiolase_N"/>
    <property type="match status" value="1"/>
</dbReference>
<dbReference type="GO" id="GO:0006635">
    <property type="term" value="P:fatty acid beta-oxidation"/>
    <property type="evidence" value="ECO:0007669"/>
    <property type="project" value="TreeGrafter"/>
</dbReference>
<keyword evidence="2 6" id="KW-0808">Transferase</keyword>
<dbReference type="InterPro" id="IPR020616">
    <property type="entry name" value="Thiolase_N"/>
</dbReference>
<dbReference type="CDD" id="cd00751">
    <property type="entry name" value="thiolase"/>
    <property type="match status" value="1"/>
</dbReference>
<evidence type="ECO:0000259" key="5">
    <source>
        <dbReference type="Pfam" id="PF00108"/>
    </source>
</evidence>
<keyword evidence="7" id="KW-1185">Reference proteome</keyword>
<gene>
    <name evidence="6" type="primary">ERG10</name>
    <name evidence="6" type="ORF">IWQ62_006848</name>
</gene>
<feature type="non-terminal residue" evidence="6">
    <location>
        <position position="1"/>
    </location>
</feature>
<organism evidence="6 7">
    <name type="scientific">Dispira parvispora</name>
    <dbReference type="NCBI Taxonomy" id="1520584"/>
    <lineage>
        <taxon>Eukaryota</taxon>
        <taxon>Fungi</taxon>
        <taxon>Fungi incertae sedis</taxon>
        <taxon>Zoopagomycota</taxon>
        <taxon>Kickxellomycotina</taxon>
        <taxon>Dimargaritomycetes</taxon>
        <taxon>Dimargaritales</taxon>
        <taxon>Dimargaritaceae</taxon>
        <taxon>Dispira</taxon>
    </lineage>
</organism>
<keyword evidence="3 6" id="KW-0012">Acyltransferase</keyword>
<feature type="domain" description="Thiolase N-terminal" evidence="5">
    <location>
        <begin position="6"/>
        <end position="203"/>
    </location>
</feature>
<protein>
    <submittedName>
        <fullName evidence="6">Erg10, acetyl-CoA C-acetyltransferase</fullName>
        <ecNumber evidence="6">2.3.1.9</ecNumber>
    </submittedName>
</protein>
<comment type="caution">
    <text evidence="6">The sequence shown here is derived from an EMBL/GenBank/DDBJ whole genome shotgun (WGS) entry which is preliminary data.</text>
</comment>
<dbReference type="Gene3D" id="3.40.47.10">
    <property type="match status" value="1"/>
</dbReference>
<evidence type="ECO:0000313" key="6">
    <source>
        <dbReference type="EMBL" id="KAJ1948744.1"/>
    </source>
</evidence>
<name>A0A9W8E3D3_9FUNG</name>
<dbReference type="AlphaFoldDB" id="A0A9W8E3D3"/>
<evidence type="ECO:0000256" key="2">
    <source>
        <dbReference type="ARBA" id="ARBA00022679"/>
    </source>
</evidence>
<reference evidence="6" key="1">
    <citation type="submission" date="2022-07" db="EMBL/GenBank/DDBJ databases">
        <title>Phylogenomic reconstructions and comparative analyses of Kickxellomycotina fungi.</title>
        <authorList>
            <person name="Reynolds N.K."/>
            <person name="Stajich J.E."/>
            <person name="Barry K."/>
            <person name="Grigoriev I.V."/>
            <person name="Crous P."/>
            <person name="Smith M.E."/>
        </authorList>
    </citation>
    <scope>NUCLEOTIDE SEQUENCE</scope>
    <source>
        <strain evidence="6">RSA 1196</strain>
    </source>
</reference>
<dbReference type="GO" id="GO:0005739">
    <property type="term" value="C:mitochondrion"/>
    <property type="evidence" value="ECO:0007669"/>
    <property type="project" value="TreeGrafter"/>
</dbReference>
<dbReference type="InterPro" id="IPR020615">
    <property type="entry name" value="Thiolase_acyl_enz_int_AS"/>
</dbReference>
<evidence type="ECO:0000256" key="3">
    <source>
        <dbReference type="ARBA" id="ARBA00023315"/>
    </source>
</evidence>
<accession>A0A9W8E3D3</accession>
<dbReference type="EC" id="2.3.1.9" evidence="6"/>
<dbReference type="EMBL" id="JANBPY010004227">
    <property type="protein sequence ID" value="KAJ1948744.1"/>
    <property type="molecule type" value="Genomic_DNA"/>
</dbReference>
<dbReference type="InterPro" id="IPR002155">
    <property type="entry name" value="Thiolase"/>
</dbReference>
<dbReference type="Proteomes" id="UP001150925">
    <property type="component" value="Unassembled WGS sequence"/>
</dbReference>
<dbReference type="GO" id="GO:0006696">
    <property type="term" value="P:ergosterol biosynthetic process"/>
    <property type="evidence" value="ECO:0007669"/>
    <property type="project" value="TreeGrafter"/>
</dbReference>
<comment type="similarity">
    <text evidence="1">Belongs to the thiolase-like superfamily. Thiolase family.</text>
</comment>
<evidence type="ECO:0000313" key="7">
    <source>
        <dbReference type="Proteomes" id="UP001150925"/>
    </source>
</evidence>
<dbReference type="PROSITE" id="PS00098">
    <property type="entry name" value="THIOLASE_1"/>
    <property type="match status" value="1"/>
</dbReference>
<evidence type="ECO:0000256" key="4">
    <source>
        <dbReference type="ARBA" id="ARBA00037924"/>
    </source>
</evidence>
<dbReference type="InterPro" id="IPR016039">
    <property type="entry name" value="Thiolase-like"/>
</dbReference>
<dbReference type="GO" id="GO:0003985">
    <property type="term" value="F:acetyl-CoA C-acetyltransferase activity"/>
    <property type="evidence" value="ECO:0007669"/>
    <property type="project" value="UniProtKB-EC"/>
</dbReference>
<dbReference type="PANTHER" id="PTHR18919">
    <property type="entry name" value="ACETYL-COA C-ACYLTRANSFERASE"/>
    <property type="match status" value="1"/>
</dbReference>
<evidence type="ECO:0000256" key="1">
    <source>
        <dbReference type="ARBA" id="ARBA00010982"/>
    </source>
</evidence>
<sequence length="203" mass="20816">MANREVYIVGAARTPVGGFGSSLAALSAVKLGAIAVGAALEKASIPASDVQEVYFGNVLSANLGQNPARQVALGAGCGVDVPSTTVNKVCASGMKAVALAAQSILSGDNDVVVAGGTESMSNVPFYLPKARFGAKYGNFEAVDGIAYDGLTDVYSQQAMGIAAEKCATDYQLSREQQDDYAIQSYTRAQEAQKAGLVAPEIVP</sequence>
<proteinExistence type="inferred from homology"/>
<dbReference type="PANTHER" id="PTHR18919:SF165">
    <property type="entry name" value="ACETYL-COA ACETYLTRANSFERASE"/>
    <property type="match status" value="1"/>
</dbReference>